<proteinExistence type="predicted"/>
<evidence type="ECO:0000313" key="1">
    <source>
        <dbReference type="EMBL" id="AWB94546.1"/>
    </source>
</evidence>
<keyword evidence="2" id="KW-1185">Reference proteome</keyword>
<sequence length="166" mass="17626">MMTEAIHTPAASSTDLVAVSVLDRAEAEYTLHSHPPVMRAEDHANSGLALDRSAKTLAFLVSGEFVALVCLPAMAKLSYGQLATVLGRSRSQIKPAPAEYLERLEMKPGGVGPFTTDPDVKVVIDQQVLEYPVVYCGSGDPCVTVELTPAQLERACPTAITADVTS</sequence>
<evidence type="ECO:0000313" key="2">
    <source>
        <dbReference type="Proteomes" id="UP000244729"/>
    </source>
</evidence>
<dbReference type="Proteomes" id="UP000244729">
    <property type="component" value="Chromosome"/>
</dbReference>
<protein>
    <submittedName>
        <fullName evidence="1">Uncharacterized protein</fullName>
    </submittedName>
</protein>
<dbReference type="AlphaFoldDB" id="A0A2S0WT70"/>
<reference evidence="1 2" key="1">
    <citation type="submission" date="2018-04" db="EMBL/GenBank/DDBJ databases">
        <authorList>
            <person name="Li J."/>
        </authorList>
    </citation>
    <scope>NUCLEOTIDE SEQUENCE [LARGE SCALE GENOMIC DNA]</scope>
    <source>
        <strain evidence="2">30A</strain>
    </source>
</reference>
<dbReference type="RefSeq" id="WP_108594370.1">
    <property type="nucleotide sequence ID" value="NZ_CP028913.1"/>
</dbReference>
<gene>
    <name evidence="1" type="ORF">DCE93_01735</name>
</gene>
<dbReference type="InterPro" id="IPR036754">
    <property type="entry name" value="YbaK/aa-tRNA-synt-asso_dom_sf"/>
</dbReference>
<organism evidence="1 2">
    <name type="scientific">Agromyces badenianii</name>
    <dbReference type="NCBI Taxonomy" id="2080742"/>
    <lineage>
        <taxon>Bacteria</taxon>
        <taxon>Bacillati</taxon>
        <taxon>Actinomycetota</taxon>
        <taxon>Actinomycetes</taxon>
        <taxon>Micrococcales</taxon>
        <taxon>Microbacteriaceae</taxon>
        <taxon>Agromyces</taxon>
    </lineage>
</organism>
<dbReference type="OrthoDB" id="4199224at2"/>
<dbReference type="KEGG" id="agm:DCE93_01735"/>
<dbReference type="Gene3D" id="3.90.960.10">
    <property type="entry name" value="YbaK/aminoacyl-tRNA synthetase-associated domain"/>
    <property type="match status" value="1"/>
</dbReference>
<dbReference type="InterPro" id="IPR007214">
    <property type="entry name" value="YbaK/aa-tRNA-synth-assoc-dom"/>
</dbReference>
<name>A0A2S0WT70_9MICO</name>
<accession>A0A2S0WT70</accession>
<dbReference type="GO" id="GO:0002161">
    <property type="term" value="F:aminoacyl-tRNA deacylase activity"/>
    <property type="evidence" value="ECO:0007669"/>
    <property type="project" value="InterPro"/>
</dbReference>
<dbReference type="Pfam" id="PF04073">
    <property type="entry name" value="tRNA_edit"/>
    <property type="match status" value="1"/>
</dbReference>
<dbReference type="CDD" id="cd04332">
    <property type="entry name" value="YbaK_like"/>
    <property type="match status" value="1"/>
</dbReference>
<dbReference type="SUPFAM" id="SSF55826">
    <property type="entry name" value="YbaK/ProRS associated domain"/>
    <property type="match status" value="1"/>
</dbReference>
<dbReference type="EMBL" id="CP028913">
    <property type="protein sequence ID" value="AWB94546.1"/>
    <property type="molecule type" value="Genomic_DNA"/>
</dbReference>